<dbReference type="Pfam" id="PF01243">
    <property type="entry name" value="PNPOx_N"/>
    <property type="match status" value="1"/>
</dbReference>
<dbReference type="InterPro" id="IPR012349">
    <property type="entry name" value="Split_barrel_FMN-bd"/>
</dbReference>
<protein>
    <submittedName>
        <fullName evidence="3">Pyridoxamine 5'-phosphate oxidase family protein</fullName>
    </submittedName>
</protein>
<dbReference type="EMBL" id="BAABHV010000001">
    <property type="protein sequence ID" value="GAA5046702.1"/>
    <property type="molecule type" value="Genomic_DNA"/>
</dbReference>
<dbReference type="PANTHER" id="PTHR39336">
    <property type="entry name" value="PYRIDOXAMINE PHOSPHATE OXIDASE FAMILY PROTEIN (AFU_ORTHOLOGUE AFUA_6G11440)"/>
    <property type="match status" value="1"/>
</dbReference>
<dbReference type="Gene3D" id="2.30.110.10">
    <property type="entry name" value="Electron Transport, Fmn-binding Protein, Chain A"/>
    <property type="match status" value="1"/>
</dbReference>
<evidence type="ECO:0000259" key="2">
    <source>
        <dbReference type="Pfam" id="PF01243"/>
    </source>
</evidence>
<accession>A0ABP9JX58</accession>
<gene>
    <name evidence="3" type="ORF">GCM10023208_02300</name>
</gene>
<feature type="region of interest" description="Disordered" evidence="1">
    <location>
        <begin position="171"/>
        <end position="191"/>
    </location>
</feature>
<organism evidence="3 4">
    <name type="scientific">Erythrobacter westpacificensis</name>
    <dbReference type="NCBI Taxonomy" id="1055231"/>
    <lineage>
        <taxon>Bacteria</taxon>
        <taxon>Pseudomonadati</taxon>
        <taxon>Pseudomonadota</taxon>
        <taxon>Alphaproteobacteria</taxon>
        <taxon>Sphingomonadales</taxon>
        <taxon>Erythrobacteraceae</taxon>
        <taxon>Erythrobacter/Porphyrobacter group</taxon>
        <taxon>Erythrobacter</taxon>
    </lineage>
</organism>
<dbReference type="RefSeq" id="WP_346031304.1">
    <property type="nucleotide sequence ID" value="NZ_BAABHV010000001.1"/>
</dbReference>
<sequence length="191" mass="21706">MSDFFDELNFKHIEMIEDQPVFFVATAAADARINLSPKGLRDTFRVLSPDRVAYLDLGGSGNETNAHLLADGRITLMFCNFQQPALILRIYGKGKPVLPWESGWDEIAQHFILLPGTRQIFDIEVESVQTSCGWGVPFMEYERERKTLLKAHTNADPQEWAGKYKRRRESIDGLPTRTTDRYIAGDVPQDG</sequence>
<dbReference type="Proteomes" id="UP001500518">
    <property type="component" value="Unassembled WGS sequence"/>
</dbReference>
<evidence type="ECO:0000313" key="3">
    <source>
        <dbReference type="EMBL" id="GAA5046702.1"/>
    </source>
</evidence>
<proteinExistence type="predicted"/>
<dbReference type="SUPFAM" id="SSF50475">
    <property type="entry name" value="FMN-binding split barrel"/>
    <property type="match status" value="1"/>
</dbReference>
<feature type="domain" description="Pyridoxamine 5'-phosphate oxidase N-terminal" evidence="2">
    <location>
        <begin position="14"/>
        <end position="131"/>
    </location>
</feature>
<name>A0ABP9JX58_9SPHN</name>
<evidence type="ECO:0000256" key="1">
    <source>
        <dbReference type="SAM" id="MobiDB-lite"/>
    </source>
</evidence>
<keyword evidence="4" id="KW-1185">Reference proteome</keyword>
<comment type="caution">
    <text evidence="3">The sequence shown here is derived from an EMBL/GenBank/DDBJ whole genome shotgun (WGS) entry which is preliminary data.</text>
</comment>
<evidence type="ECO:0000313" key="4">
    <source>
        <dbReference type="Proteomes" id="UP001500518"/>
    </source>
</evidence>
<reference evidence="4" key="1">
    <citation type="journal article" date="2019" name="Int. J. Syst. Evol. Microbiol.">
        <title>The Global Catalogue of Microorganisms (GCM) 10K type strain sequencing project: providing services to taxonomists for standard genome sequencing and annotation.</title>
        <authorList>
            <consortium name="The Broad Institute Genomics Platform"/>
            <consortium name="The Broad Institute Genome Sequencing Center for Infectious Disease"/>
            <person name="Wu L."/>
            <person name="Ma J."/>
        </authorList>
    </citation>
    <scope>NUCLEOTIDE SEQUENCE [LARGE SCALE GENOMIC DNA]</scope>
    <source>
        <strain evidence="4">JCM 18014</strain>
    </source>
</reference>
<dbReference type="InterPro" id="IPR011576">
    <property type="entry name" value="Pyridox_Oxase_N"/>
</dbReference>
<dbReference type="PANTHER" id="PTHR39336:SF1">
    <property type="entry name" value="PYRIDOXAMINE PHOSPHATE OXIDASE FAMILY PROTEIN (AFU_ORTHOLOGUE AFUA_6G11440)"/>
    <property type="match status" value="1"/>
</dbReference>